<keyword evidence="3" id="KW-0804">Transcription</keyword>
<dbReference type="Pfam" id="PF00440">
    <property type="entry name" value="TetR_N"/>
    <property type="match status" value="1"/>
</dbReference>
<accession>A0A2U3PAN7</accession>
<dbReference type="PANTHER" id="PTHR30055:SF234">
    <property type="entry name" value="HTH-TYPE TRANSCRIPTIONAL REGULATOR BETI"/>
    <property type="match status" value="1"/>
</dbReference>
<feature type="domain" description="HTH tetR-type" evidence="6">
    <location>
        <begin position="22"/>
        <end position="82"/>
    </location>
</feature>
<dbReference type="Gene3D" id="1.10.357.10">
    <property type="entry name" value="Tetracycline Repressor, domain 2"/>
    <property type="match status" value="1"/>
</dbReference>
<dbReference type="EMBL" id="FUEZ01000004">
    <property type="protein sequence ID" value="SPM40802.1"/>
    <property type="molecule type" value="Genomic_DNA"/>
</dbReference>
<protein>
    <submittedName>
        <fullName evidence="7">Repressor</fullName>
    </submittedName>
</protein>
<evidence type="ECO:0000256" key="5">
    <source>
        <dbReference type="SAM" id="MobiDB-lite"/>
    </source>
</evidence>
<dbReference type="InterPro" id="IPR009057">
    <property type="entry name" value="Homeodomain-like_sf"/>
</dbReference>
<name>A0A2U3PAN7_9MYCO</name>
<dbReference type="PROSITE" id="PS50977">
    <property type="entry name" value="HTH_TETR_2"/>
    <property type="match status" value="1"/>
</dbReference>
<feature type="DNA-binding region" description="H-T-H motif" evidence="4">
    <location>
        <begin position="45"/>
        <end position="64"/>
    </location>
</feature>
<feature type="non-terminal residue" evidence="7">
    <location>
        <position position="1"/>
    </location>
</feature>
<evidence type="ECO:0000256" key="2">
    <source>
        <dbReference type="ARBA" id="ARBA00023125"/>
    </source>
</evidence>
<evidence type="ECO:0000313" key="7">
    <source>
        <dbReference type="EMBL" id="SPM40802.1"/>
    </source>
</evidence>
<dbReference type="InterPro" id="IPR036271">
    <property type="entry name" value="Tet_transcr_reg_TetR-rel_C_sf"/>
</dbReference>
<dbReference type="AlphaFoldDB" id="A0A2U3PAN7"/>
<dbReference type="PANTHER" id="PTHR30055">
    <property type="entry name" value="HTH-TYPE TRANSCRIPTIONAL REGULATOR RUTR"/>
    <property type="match status" value="1"/>
</dbReference>
<keyword evidence="1" id="KW-0805">Transcription regulation</keyword>
<evidence type="ECO:0000256" key="3">
    <source>
        <dbReference type="ARBA" id="ARBA00023163"/>
    </source>
</evidence>
<feature type="region of interest" description="Disordered" evidence="5">
    <location>
        <begin position="1"/>
        <end position="23"/>
    </location>
</feature>
<evidence type="ECO:0000259" key="6">
    <source>
        <dbReference type="PROSITE" id="PS50977"/>
    </source>
</evidence>
<gene>
    <name evidence="7" type="ORF">MNAB215_3003</name>
</gene>
<reference evidence="7 8" key="1">
    <citation type="submission" date="2017-01" db="EMBL/GenBank/DDBJ databases">
        <authorList>
            <consortium name="Urmite Genomes"/>
        </authorList>
    </citation>
    <scope>NUCLEOTIDE SEQUENCE [LARGE SCALE GENOMIC DNA]</scope>
    <source>
        <strain evidence="7 8">AB215</strain>
    </source>
</reference>
<dbReference type="Proteomes" id="UP000240424">
    <property type="component" value="Unassembled WGS sequence"/>
</dbReference>
<proteinExistence type="predicted"/>
<dbReference type="InterPro" id="IPR001647">
    <property type="entry name" value="HTH_TetR"/>
</dbReference>
<dbReference type="SUPFAM" id="SSF48498">
    <property type="entry name" value="Tetracyclin repressor-like, C-terminal domain"/>
    <property type="match status" value="1"/>
</dbReference>
<dbReference type="GO" id="GO:0000976">
    <property type="term" value="F:transcription cis-regulatory region binding"/>
    <property type="evidence" value="ECO:0007669"/>
    <property type="project" value="TreeGrafter"/>
</dbReference>
<sequence length="209" mass="22628">VDPHARVSRAKSGAADSPADEGEARERLLTAADACYAEKGPVRTRMGDIARRAGVHRSTVYYHFPNKDALLAASFVRVLGATLQAVEQCWQTDEPFLAQLVAACLRGIDIARGSPILRSLVEDHQALGAAYHAAEGSELWRAKLADALVRRLEAAAAAGEIRRDLRADTLARWVVRISFSLIAEPATPEDAGDEGVLRNLLVASLKPRR</sequence>
<dbReference type="GO" id="GO:0003700">
    <property type="term" value="F:DNA-binding transcription factor activity"/>
    <property type="evidence" value="ECO:0007669"/>
    <property type="project" value="TreeGrafter"/>
</dbReference>
<dbReference type="SUPFAM" id="SSF46689">
    <property type="entry name" value="Homeodomain-like"/>
    <property type="match status" value="1"/>
</dbReference>
<evidence type="ECO:0000256" key="1">
    <source>
        <dbReference type="ARBA" id="ARBA00023015"/>
    </source>
</evidence>
<keyword evidence="8" id="KW-1185">Reference proteome</keyword>
<keyword evidence="2 4" id="KW-0238">DNA-binding</keyword>
<evidence type="ECO:0000313" key="8">
    <source>
        <dbReference type="Proteomes" id="UP000240424"/>
    </source>
</evidence>
<dbReference type="InterPro" id="IPR050109">
    <property type="entry name" value="HTH-type_TetR-like_transc_reg"/>
</dbReference>
<organism evidence="7 8">
    <name type="scientific">Mycobacterium numidiamassiliense</name>
    <dbReference type="NCBI Taxonomy" id="1841861"/>
    <lineage>
        <taxon>Bacteria</taxon>
        <taxon>Bacillati</taxon>
        <taxon>Actinomycetota</taxon>
        <taxon>Actinomycetes</taxon>
        <taxon>Mycobacteriales</taxon>
        <taxon>Mycobacteriaceae</taxon>
        <taxon>Mycobacterium</taxon>
    </lineage>
</organism>
<dbReference type="STRING" id="1841861.GCA_900157365_01323"/>
<dbReference type="PRINTS" id="PR00455">
    <property type="entry name" value="HTHTETR"/>
</dbReference>
<evidence type="ECO:0000256" key="4">
    <source>
        <dbReference type="PROSITE-ProRule" id="PRU00335"/>
    </source>
</evidence>